<evidence type="ECO:0000256" key="1">
    <source>
        <dbReference type="ARBA" id="ARBA00022729"/>
    </source>
</evidence>
<evidence type="ECO:0000313" key="3">
    <source>
        <dbReference type="EMBL" id="GGC64591.1"/>
    </source>
</evidence>
<keyword evidence="4" id="KW-1185">Reference proteome</keyword>
<organism evidence="3 4">
    <name type="scientific">Chelatococcus reniformis</name>
    <dbReference type="NCBI Taxonomy" id="1494448"/>
    <lineage>
        <taxon>Bacteria</taxon>
        <taxon>Pseudomonadati</taxon>
        <taxon>Pseudomonadota</taxon>
        <taxon>Alphaproteobacteria</taxon>
        <taxon>Hyphomicrobiales</taxon>
        <taxon>Chelatococcaceae</taxon>
        <taxon>Chelatococcus</taxon>
    </lineage>
</organism>
<feature type="domain" description="Outer membrane protein beta-barrel" evidence="2">
    <location>
        <begin position="15"/>
        <end position="223"/>
    </location>
</feature>
<dbReference type="Gene3D" id="2.40.160.20">
    <property type="match status" value="1"/>
</dbReference>
<protein>
    <recommendedName>
        <fullName evidence="2">Outer membrane protein beta-barrel domain-containing protein</fullName>
    </recommendedName>
</protein>
<keyword evidence="1" id="KW-0732">Signal</keyword>
<name>A0A916UA20_9HYPH</name>
<accession>A0A916UA20</accession>
<proteinExistence type="predicted"/>
<evidence type="ECO:0000259" key="2">
    <source>
        <dbReference type="Pfam" id="PF13505"/>
    </source>
</evidence>
<gene>
    <name evidence="3" type="ORF">GCM10010994_23990</name>
</gene>
<dbReference type="EMBL" id="BMGG01000004">
    <property type="protein sequence ID" value="GGC64591.1"/>
    <property type="molecule type" value="Genomic_DNA"/>
</dbReference>
<reference evidence="3" key="2">
    <citation type="submission" date="2020-09" db="EMBL/GenBank/DDBJ databases">
        <authorList>
            <person name="Sun Q."/>
            <person name="Zhou Y."/>
        </authorList>
    </citation>
    <scope>NUCLEOTIDE SEQUENCE</scope>
    <source>
        <strain evidence="3">CGMCC 1.12919</strain>
    </source>
</reference>
<dbReference type="SUPFAM" id="SSF56925">
    <property type="entry name" value="OMPA-like"/>
    <property type="match status" value="1"/>
</dbReference>
<reference evidence="3" key="1">
    <citation type="journal article" date="2014" name="Int. J. Syst. Evol. Microbiol.">
        <title>Complete genome sequence of Corynebacterium casei LMG S-19264T (=DSM 44701T), isolated from a smear-ripened cheese.</title>
        <authorList>
            <consortium name="US DOE Joint Genome Institute (JGI-PGF)"/>
            <person name="Walter F."/>
            <person name="Albersmeier A."/>
            <person name="Kalinowski J."/>
            <person name="Ruckert C."/>
        </authorList>
    </citation>
    <scope>NUCLEOTIDE SEQUENCE</scope>
    <source>
        <strain evidence="3">CGMCC 1.12919</strain>
    </source>
</reference>
<evidence type="ECO:0000313" key="4">
    <source>
        <dbReference type="Proteomes" id="UP000637002"/>
    </source>
</evidence>
<dbReference type="AlphaFoldDB" id="A0A916UA20"/>
<dbReference type="Proteomes" id="UP000637002">
    <property type="component" value="Unassembled WGS sequence"/>
</dbReference>
<dbReference type="InterPro" id="IPR011250">
    <property type="entry name" value="OMP/PagP_B-barrel"/>
</dbReference>
<sequence length="258" mass="26309">MAVTAIAALPALAAELPPLPDLEPSTPIAVGGGWYLRGDAGVGSTSTSRARTPTVALVPVDTALVRQRIESGWSIGGGIGYRFGANFRTDLTVGGLVNQNFRAVGIDAANVGNPNSPAAYYRAGLSSTVALVNAYWDIATWEGITPFVGAGVGVAYNRLGGISRLDVGAPLGPAAGYDAIARGGRTQAAFALYAGLAYEIMPGLTAEVAYRYLNVGSAGSNSAICGTGYLCAAATPLRVKSIDSQEVTIGVRWSLNGA</sequence>
<dbReference type="RefSeq" id="WP_188609402.1">
    <property type="nucleotide sequence ID" value="NZ_BMGG01000004.1"/>
</dbReference>
<dbReference type="InterPro" id="IPR027385">
    <property type="entry name" value="Beta-barrel_OMP"/>
</dbReference>
<dbReference type="Pfam" id="PF13505">
    <property type="entry name" value="OMP_b-brl"/>
    <property type="match status" value="1"/>
</dbReference>
<comment type="caution">
    <text evidence="3">The sequence shown here is derived from an EMBL/GenBank/DDBJ whole genome shotgun (WGS) entry which is preliminary data.</text>
</comment>